<dbReference type="PROSITE" id="PS50801">
    <property type="entry name" value="STAS"/>
    <property type="match status" value="1"/>
</dbReference>
<name>A0A9E6XT99_9ACTN</name>
<dbReference type="CDD" id="cd07043">
    <property type="entry name" value="STAS_anti-anti-sigma_factors"/>
    <property type="match status" value="1"/>
</dbReference>
<protein>
    <recommendedName>
        <fullName evidence="2">Anti-sigma factor antagonist</fullName>
    </recommendedName>
</protein>
<dbReference type="AlphaFoldDB" id="A0A9E6XT99"/>
<dbReference type="Pfam" id="PF01740">
    <property type="entry name" value="STAS"/>
    <property type="match status" value="1"/>
</dbReference>
<dbReference type="PANTHER" id="PTHR33495">
    <property type="entry name" value="ANTI-SIGMA FACTOR ANTAGONIST TM_1081-RELATED-RELATED"/>
    <property type="match status" value="1"/>
</dbReference>
<evidence type="ECO:0000256" key="2">
    <source>
        <dbReference type="RuleBase" id="RU003749"/>
    </source>
</evidence>
<dbReference type="KEGG" id="sbae:DSM104329_00576"/>
<evidence type="ECO:0000313" key="5">
    <source>
        <dbReference type="Proteomes" id="UP001162834"/>
    </source>
</evidence>
<sequence length="121" mass="13262">MTEFPKPKFDLTQEDLADGTYVLAVAGEIHVSTAPELSDALRRAIDSGRTRLVLDFTEVEFIDSTGLSVLLNALRRLTRSQGALSLVCTNPTVLRLFEITRLDSTFDIVATRDEAVAHVGV</sequence>
<dbReference type="EMBL" id="CP087164">
    <property type="protein sequence ID" value="UGS34203.1"/>
    <property type="molecule type" value="Genomic_DNA"/>
</dbReference>
<dbReference type="GO" id="GO:0043856">
    <property type="term" value="F:anti-sigma factor antagonist activity"/>
    <property type="evidence" value="ECO:0007669"/>
    <property type="project" value="InterPro"/>
</dbReference>
<dbReference type="RefSeq" id="WP_259313892.1">
    <property type="nucleotide sequence ID" value="NZ_CP087164.1"/>
</dbReference>
<keyword evidence="5" id="KW-1185">Reference proteome</keyword>
<evidence type="ECO:0000313" key="4">
    <source>
        <dbReference type="EMBL" id="UGS34203.1"/>
    </source>
</evidence>
<reference evidence="4" key="1">
    <citation type="journal article" date="2022" name="Int. J. Syst. Evol. Microbiol.">
        <title>Pseudomonas aegrilactucae sp. nov. and Pseudomonas morbosilactucae sp. nov., pathogens causing bacterial rot of lettuce in Japan.</title>
        <authorList>
            <person name="Sawada H."/>
            <person name="Fujikawa T."/>
            <person name="Satou M."/>
        </authorList>
    </citation>
    <scope>NUCLEOTIDE SEQUENCE</scope>
    <source>
        <strain evidence="4">0166_1</strain>
    </source>
</reference>
<gene>
    <name evidence="4" type="ORF">DSM104329_00576</name>
</gene>
<dbReference type="SUPFAM" id="SSF52091">
    <property type="entry name" value="SpoIIaa-like"/>
    <property type="match status" value="1"/>
</dbReference>
<comment type="similarity">
    <text evidence="1 2">Belongs to the anti-sigma-factor antagonist family.</text>
</comment>
<dbReference type="InterPro" id="IPR002645">
    <property type="entry name" value="STAS_dom"/>
</dbReference>
<feature type="domain" description="STAS" evidence="3">
    <location>
        <begin position="18"/>
        <end position="119"/>
    </location>
</feature>
<dbReference type="PANTHER" id="PTHR33495:SF2">
    <property type="entry name" value="ANTI-SIGMA FACTOR ANTAGONIST TM_1081-RELATED"/>
    <property type="match status" value="1"/>
</dbReference>
<dbReference type="InterPro" id="IPR036513">
    <property type="entry name" value="STAS_dom_sf"/>
</dbReference>
<dbReference type="Gene3D" id="3.30.750.24">
    <property type="entry name" value="STAS domain"/>
    <property type="match status" value="1"/>
</dbReference>
<dbReference type="Proteomes" id="UP001162834">
    <property type="component" value="Chromosome"/>
</dbReference>
<dbReference type="InterPro" id="IPR003658">
    <property type="entry name" value="Anti-sigma_ant"/>
</dbReference>
<accession>A0A9E6XT99</accession>
<organism evidence="4 5">
    <name type="scientific">Capillimicrobium parvum</name>
    <dbReference type="NCBI Taxonomy" id="2884022"/>
    <lineage>
        <taxon>Bacteria</taxon>
        <taxon>Bacillati</taxon>
        <taxon>Actinomycetota</taxon>
        <taxon>Thermoleophilia</taxon>
        <taxon>Solirubrobacterales</taxon>
        <taxon>Capillimicrobiaceae</taxon>
        <taxon>Capillimicrobium</taxon>
    </lineage>
</organism>
<proteinExistence type="inferred from homology"/>
<evidence type="ECO:0000259" key="3">
    <source>
        <dbReference type="PROSITE" id="PS50801"/>
    </source>
</evidence>
<evidence type="ECO:0000256" key="1">
    <source>
        <dbReference type="ARBA" id="ARBA00009013"/>
    </source>
</evidence>
<dbReference type="NCBIfam" id="TIGR00377">
    <property type="entry name" value="ant_ant_sig"/>
    <property type="match status" value="1"/>
</dbReference>